<feature type="region of interest" description="Disordered" evidence="1">
    <location>
        <begin position="25"/>
        <end position="55"/>
    </location>
</feature>
<proteinExistence type="predicted"/>
<dbReference type="AlphaFoldDB" id="A0A0T5NTD0"/>
<accession>A0A0T5NTD0</accession>
<dbReference type="PATRIC" id="fig|1641875.4.peg.348"/>
<gene>
    <name evidence="2" type="ORF">XM53_12770</name>
</gene>
<dbReference type="OrthoDB" id="7659217at2"/>
<dbReference type="Proteomes" id="UP000051295">
    <property type="component" value="Unassembled WGS sequence"/>
</dbReference>
<keyword evidence="3" id="KW-1185">Reference proteome</keyword>
<reference evidence="2 3" key="1">
    <citation type="submission" date="2015-04" db="EMBL/GenBank/DDBJ databases">
        <title>The draft genome sequence of Roseovarius sp.R12b.</title>
        <authorList>
            <person name="Li G."/>
            <person name="Lai Q."/>
            <person name="Shao Z."/>
            <person name="Yan P."/>
        </authorList>
    </citation>
    <scope>NUCLEOTIDE SEQUENCE [LARGE SCALE GENOMIC DNA]</scope>
    <source>
        <strain evidence="2 3">R12B</strain>
    </source>
</reference>
<organism evidence="2 3">
    <name type="scientific">Roseovarius atlanticus</name>
    <dbReference type="NCBI Taxonomy" id="1641875"/>
    <lineage>
        <taxon>Bacteria</taxon>
        <taxon>Pseudomonadati</taxon>
        <taxon>Pseudomonadota</taxon>
        <taxon>Alphaproteobacteria</taxon>
        <taxon>Rhodobacterales</taxon>
        <taxon>Roseobacteraceae</taxon>
        <taxon>Roseovarius</taxon>
    </lineage>
</organism>
<dbReference type="EMBL" id="LAXJ01000012">
    <property type="protein sequence ID" value="KRS12113.1"/>
    <property type="molecule type" value="Genomic_DNA"/>
</dbReference>
<dbReference type="RefSeq" id="WP_057793907.1">
    <property type="nucleotide sequence ID" value="NZ_LAXJ01000012.1"/>
</dbReference>
<protein>
    <submittedName>
        <fullName evidence="2">Uncharacterized protein</fullName>
    </submittedName>
</protein>
<evidence type="ECO:0000313" key="3">
    <source>
        <dbReference type="Proteomes" id="UP000051295"/>
    </source>
</evidence>
<sequence>MSWTLIILLVLVAAAIAAVAIVGQRKSPGKRGSEPGTGMHVLESDYQSGMGGGNVRRWEIPRDPQAYAKIFAPKDTKK</sequence>
<evidence type="ECO:0000256" key="1">
    <source>
        <dbReference type="SAM" id="MobiDB-lite"/>
    </source>
</evidence>
<dbReference type="STRING" id="1641875.XM53_12770"/>
<evidence type="ECO:0000313" key="2">
    <source>
        <dbReference type="EMBL" id="KRS12113.1"/>
    </source>
</evidence>
<name>A0A0T5NTD0_9RHOB</name>
<comment type="caution">
    <text evidence="2">The sequence shown here is derived from an EMBL/GenBank/DDBJ whole genome shotgun (WGS) entry which is preliminary data.</text>
</comment>